<feature type="transmembrane region" description="Helical" evidence="12">
    <location>
        <begin position="197"/>
        <end position="218"/>
    </location>
</feature>
<evidence type="ECO:0000313" key="15">
    <source>
        <dbReference type="Proteomes" id="UP000222106"/>
    </source>
</evidence>
<dbReference type="GO" id="GO:0006885">
    <property type="term" value="P:regulation of pH"/>
    <property type="evidence" value="ECO:0007669"/>
    <property type="project" value="UniProtKB-UniRule"/>
</dbReference>
<dbReference type="InterPro" id="IPR023171">
    <property type="entry name" value="Na/H_antiporter_dom_sf"/>
</dbReference>
<keyword evidence="5 12" id="KW-1003">Cell membrane</keyword>
<comment type="caution">
    <text evidence="14">The sequence shown here is derived from an EMBL/GenBank/DDBJ whole genome shotgun (WGS) entry which is preliminary data.</text>
</comment>
<feature type="transmembrane region" description="Helical" evidence="12">
    <location>
        <begin position="172"/>
        <end position="191"/>
    </location>
</feature>
<gene>
    <name evidence="12" type="primary">nhaA</name>
    <name evidence="14" type="ORF">ATJ97_2019</name>
</gene>
<protein>
    <recommendedName>
        <fullName evidence="12">Na(+)/H(+) antiporter NhaA</fullName>
    </recommendedName>
    <alternativeName>
        <fullName evidence="12">Sodium/proton antiporter NhaA</fullName>
    </alternativeName>
</protein>
<feature type="transmembrane region" description="Helical" evidence="12">
    <location>
        <begin position="139"/>
        <end position="160"/>
    </location>
</feature>
<dbReference type="RefSeq" id="WP_245862342.1">
    <property type="nucleotide sequence ID" value="NZ_PDJI01000004.1"/>
</dbReference>
<keyword evidence="3 12" id="KW-0813">Transport</keyword>
<evidence type="ECO:0000256" key="9">
    <source>
        <dbReference type="ARBA" id="ARBA00023065"/>
    </source>
</evidence>
<feature type="transmembrane region" description="Helical" evidence="12">
    <location>
        <begin position="411"/>
        <end position="431"/>
    </location>
</feature>
<keyword evidence="11 12" id="KW-0739">Sodium transport</keyword>
<comment type="subcellular location">
    <subcellularLocation>
        <location evidence="1">Cell inner membrane</location>
        <topology evidence="1">Multi-pass membrane protein</topology>
    </subcellularLocation>
    <subcellularLocation>
        <location evidence="12">Cell membrane</location>
        <topology evidence="12">Multi-pass membrane protein</topology>
    </subcellularLocation>
</comment>
<comment type="similarity">
    <text evidence="12">Belongs to the NhaA Na(+)/H(+) (TC 2.A.33) antiporter family.</text>
</comment>
<dbReference type="PANTHER" id="PTHR30341">
    <property type="entry name" value="SODIUM ION/PROTON ANTIPORTER NHAA-RELATED"/>
    <property type="match status" value="1"/>
</dbReference>
<name>A0A2A9EL43_9MICO</name>
<evidence type="ECO:0000256" key="2">
    <source>
        <dbReference type="ARBA" id="ARBA00007006"/>
    </source>
</evidence>
<dbReference type="Gene3D" id="3.40.30.10">
    <property type="entry name" value="Glutaredoxin"/>
    <property type="match status" value="1"/>
</dbReference>
<dbReference type="GO" id="GO:0015385">
    <property type="term" value="F:sodium:proton antiporter activity"/>
    <property type="evidence" value="ECO:0007669"/>
    <property type="project" value="UniProtKB-UniRule"/>
</dbReference>
<evidence type="ECO:0000313" key="14">
    <source>
        <dbReference type="EMBL" id="PFG39513.1"/>
    </source>
</evidence>
<dbReference type="Pfam" id="PF13462">
    <property type="entry name" value="Thioredoxin_4"/>
    <property type="match status" value="1"/>
</dbReference>
<dbReference type="InterPro" id="IPR036249">
    <property type="entry name" value="Thioredoxin-like_sf"/>
</dbReference>
<reference evidence="14 15" key="1">
    <citation type="submission" date="2017-10" db="EMBL/GenBank/DDBJ databases">
        <title>Sequencing the genomes of 1000 actinobacteria strains.</title>
        <authorList>
            <person name="Klenk H.-P."/>
        </authorList>
    </citation>
    <scope>NUCLEOTIDE SEQUENCE [LARGE SCALE GENOMIC DNA]</scope>
    <source>
        <strain evidence="14 15">DSM 21838</strain>
    </source>
</reference>
<evidence type="ECO:0000256" key="11">
    <source>
        <dbReference type="ARBA" id="ARBA00023201"/>
    </source>
</evidence>
<feature type="transmembrane region" description="Helical" evidence="12">
    <location>
        <begin position="306"/>
        <end position="324"/>
    </location>
</feature>
<keyword evidence="4 12" id="KW-0050">Antiport</keyword>
<evidence type="ECO:0000256" key="8">
    <source>
        <dbReference type="ARBA" id="ARBA00023053"/>
    </source>
</evidence>
<evidence type="ECO:0000256" key="4">
    <source>
        <dbReference type="ARBA" id="ARBA00022449"/>
    </source>
</evidence>
<keyword evidence="9 12" id="KW-0406">Ion transport</keyword>
<dbReference type="PROSITE" id="PS51352">
    <property type="entry name" value="THIOREDOXIN_2"/>
    <property type="match status" value="1"/>
</dbReference>
<evidence type="ECO:0000256" key="6">
    <source>
        <dbReference type="ARBA" id="ARBA00022692"/>
    </source>
</evidence>
<feature type="transmembrane region" description="Helical" evidence="12">
    <location>
        <begin position="225"/>
        <end position="253"/>
    </location>
</feature>
<keyword evidence="6 12" id="KW-0812">Transmembrane</keyword>
<dbReference type="AlphaFoldDB" id="A0A2A9EL43"/>
<dbReference type="Gene3D" id="1.20.1530.10">
    <property type="entry name" value="Na+/H+ antiporter like domain"/>
    <property type="match status" value="1"/>
</dbReference>
<evidence type="ECO:0000259" key="13">
    <source>
        <dbReference type="PROSITE" id="PS51352"/>
    </source>
</evidence>
<accession>A0A2A9EL43</accession>
<dbReference type="GO" id="GO:0005886">
    <property type="term" value="C:plasma membrane"/>
    <property type="evidence" value="ECO:0007669"/>
    <property type="project" value="UniProtKB-SubCell"/>
</dbReference>
<evidence type="ECO:0000256" key="3">
    <source>
        <dbReference type="ARBA" id="ARBA00022448"/>
    </source>
</evidence>
<evidence type="ECO:0000256" key="10">
    <source>
        <dbReference type="ARBA" id="ARBA00023136"/>
    </source>
</evidence>
<keyword evidence="10 12" id="KW-0472">Membrane</keyword>
<comment type="catalytic activity">
    <reaction evidence="12">
        <text>Na(+)(in) + 2 H(+)(out) = Na(+)(out) + 2 H(+)(in)</text>
        <dbReference type="Rhea" id="RHEA:29251"/>
        <dbReference type="ChEBI" id="CHEBI:15378"/>
        <dbReference type="ChEBI" id="CHEBI:29101"/>
    </reaction>
</comment>
<proteinExistence type="inferred from homology"/>
<dbReference type="PANTHER" id="PTHR30341:SF0">
    <property type="entry name" value="NA(+)_H(+) ANTIPORTER NHAA"/>
    <property type="match status" value="1"/>
</dbReference>
<evidence type="ECO:0000256" key="12">
    <source>
        <dbReference type="HAMAP-Rule" id="MF_01844"/>
    </source>
</evidence>
<dbReference type="HAMAP" id="MF_01844">
    <property type="entry name" value="NhaA"/>
    <property type="match status" value="1"/>
</dbReference>
<evidence type="ECO:0000256" key="5">
    <source>
        <dbReference type="ARBA" id="ARBA00022475"/>
    </source>
</evidence>
<dbReference type="NCBIfam" id="TIGR00773">
    <property type="entry name" value="NhaA"/>
    <property type="match status" value="1"/>
</dbReference>
<comment type="similarity">
    <text evidence="2">In the N-terminal section; belongs to the NhaA Na(+)/H(+) (TC 2.A.33) antiporter family.</text>
</comment>
<dbReference type="InterPro" id="IPR012336">
    <property type="entry name" value="Thioredoxin-like_fold"/>
</dbReference>
<evidence type="ECO:0000256" key="1">
    <source>
        <dbReference type="ARBA" id="ARBA00004429"/>
    </source>
</evidence>
<dbReference type="InterPro" id="IPR004670">
    <property type="entry name" value="NhaA"/>
</dbReference>
<sequence length="629" mass="67221">MTAIASGTQTRRRELSGQLSVQLRRYLDTESASALLLVGATVLALLWANSSWSDTYENIWSATASVRIGDAALSMDLDHWVNDGLMAIFFFVVGLEVRRDLAVGELTDRRRVVLPVLAGIGGMLVPTLLYLLIAPSDAAHGWGVVIGTDTAFLLGTLALVGPNCSTQLRIFLLSLTVVDDFVAVSVIGIVYSDEIHLPAVLVAAAGILALVVIGRLGVWRTWAYVWIAVVVWIATLASGLHASIAGMLAGLLIPAYRPSRHVVEGAARRVRAFRQSPMPEVGRSAQEALTRAVSVNERLQLVLHPWTSYVIVPVFALANAGVDLRGGVLADALASPVTWAVVVGLVVGKFLGIGTFALGGARLGAGRLPQGVGPGQILGGAALSGIGFTVALLIIHLAFDDQRLQQEATVGVLLAVVIATALGWVVFQLAARLHGETTASLPIRLARPVDPDRDHVRGPVSAPLTLVEYGDYECPFCGRVTGALREVFQHFGDDLRYVFRHLPLPDVHPQAELAAAAAEAAGAQGRFWEMHAVLFAHQDELELEDLAGYAGKLELDVEDFLRDIDEQRHAVRIREDVADAEASGARGTPTFFVGELRHTGPHDARSLIAALEASRGQVWPAPPSSRWGG</sequence>
<dbReference type="SUPFAM" id="SSF52833">
    <property type="entry name" value="Thioredoxin-like"/>
    <property type="match status" value="1"/>
</dbReference>
<keyword evidence="8 12" id="KW-0915">Sodium</keyword>
<dbReference type="Proteomes" id="UP000222106">
    <property type="component" value="Unassembled WGS sequence"/>
</dbReference>
<feature type="domain" description="Thioredoxin" evidence="13">
    <location>
        <begin position="420"/>
        <end position="616"/>
    </location>
</feature>
<feature type="transmembrane region" description="Helical" evidence="12">
    <location>
        <begin position="84"/>
        <end position="101"/>
    </location>
</feature>
<feature type="transmembrane region" description="Helical" evidence="12">
    <location>
        <begin position="113"/>
        <end position="133"/>
    </location>
</feature>
<feature type="transmembrane region" description="Helical" evidence="12">
    <location>
        <begin position="377"/>
        <end position="399"/>
    </location>
</feature>
<feature type="transmembrane region" description="Helical" evidence="12">
    <location>
        <begin position="32"/>
        <end position="50"/>
    </location>
</feature>
<organism evidence="14 15">
    <name type="scientific">Georgenia soli</name>
    <dbReference type="NCBI Taxonomy" id="638953"/>
    <lineage>
        <taxon>Bacteria</taxon>
        <taxon>Bacillati</taxon>
        <taxon>Actinomycetota</taxon>
        <taxon>Actinomycetes</taxon>
        <taxon>Micrococcales</taxon>
        <taxon>Bogoriellaceae</taxon>
        <taxon>Georgenia</taxon>
    </lineage>
</organism>
<dbReference type="Pfam" id="PF06965">
    <property type="entry name" value="Na_H_antiport_1"/>
    <property type="match status" value="1"/>
</dbReference>
<evidence type="ECO:0000256" key="7">
    <source>
        <dbReference type="ARBA" id="ARBA00022989"/>
    </source>
</evidence>
<dbReference type="InterPro" id="IPR013766">
    <property type="entry name" value="Thioredoxin_domain"/>
</dbReference>
<keyword evidence="15" id="KW-1185">Reference proteome</keyword>
<comment type="function">
    <text evidence="12">Na(+)/H(+) antiporter that extrudes sodium in exchange for external protons.</text>
</comment>
<feature type="transmembrane region" description="Helical" evidence="12">
    <location>
        <begin position="336"/>
        <end position="357"/>
    </location>
</feature>
<dbReference type="EMBL" id="PDJI01000004">
    <property type="protein sequence ID" value="PFG39513.1"/>
    <property type="molecule type" value="Genomic_DNA"/>
</dbReference>
<keyword evidence="7 12" id="KW-1133">Transmembrane helix</keyword>